<dbReference type="AlphaFoldDB" id="A0A3N4ILH9"/>
<protein>
    <recommendedName>
        <fullName evidence="4">Chitin-binding type-2 domain-containing protein</fullName>
    </recommendedName>
</protein>
<dbReference type="Proteomes" id="UP000275078">
    <property type="component" value="Unassembled WGS sequence"/>
</dbReference>
<keyword evidence="3" id="KW-1185">Reference proteome</keyword>
<proteinExistence type="predicted"/>
<evidence type="ECO:0000313" key="3">
    <source>
        <dbReference type="Proteomes" id="UP000275078"/>
    </source>
</evidence>
<evidence type="ECO:0000256" key="1">
    <source>
        <dbReference type="SAM" id="SignalP"/>
    </source>
</evidence>
<evidence type="ECO:0008006" key="4">
    <source>
        <dbReference type="Google" id="ProtNLM"/>
    </source>
</evidence>
<dbReference type="EMBL" id="ML119671">
    <property type="protein sequence ID" value="RPA82474.1"/>
    <property type="molecule type" value="Genomic_DNA"/>
</dbReference>
<organism evidence="2 3">
    <name type="scientific">Ascobolus immersus RN42</name>
    <dbReference type="NCBI Taxonomy" id="1160509"/>
    <lineage>
        <taxon>Eukaryota</taxon>
        <taxon>Fungi</taxon>
        <taxon>Dikarya</taxon>
        <taxon>Ascomycota</taxon>
        <taxon>Pezizomycotina</taxon>
        <taxon>Pezizomycetes</taxon>
        <taxon>Pezizales</taxon>
        <taxon>Ascobolaceae</taxon>
        <taxon>Ascobolus</taxon>
    </lineage>
</organism>
<reference evidence="2 3" key="1">
    <citation type="journal article" date="2018" name="Nat. Ecol. Evol.">
        <title>Pezizomycetes genomes reveal the molecular basis of ectomycorrhizal truffle lifestyle.</title>
        <authorList>
            <person name="Murat C."/>
            <person name="Payen T."/>
            <person name="Noel B."/>
            <person name="Kuo A."/>
            <person name="Morin E."/>
            <person name="Chen J."/>
            <person name="Kohler A."/>
            <person name="Krizsan K."/>
            <person name="Balestrini R."/>
            <person name="Da Silva C."/>
            <person name="Montanini B."/>
            <person name="Hainaut M."/>
            <person name="Levati E."/>
            <person name="Barry K.W."/>
            <person name="Belfiori B."/>
            <person name="Cichocki N."/>
            <person name="Clum A."/>
            <person name="Dockter R.B."/>
            <person name="Fauchery L."/>
            <person name="Guy J."/>
            <person name="Iotti M."/>
            <person name="Le Tacon F."/>
            <person name="Lindquist E.A."/>
            <person name="Lipzen A."/>
            <person name="Malagnac F."/>
            <person name="Mello A."/>
            <person name="Molinier V."/>
            <person name="Miyauchi S."/>
            <person name="Poulain J."/>
            <person name="Riccioni C."/>
            <person name="Rubini A."/>
            <person name="Sitrit Y."/>
            <person name="Splivallo R."/>
            <person name="Traeger S."/>
            <person name="Wang M."/>
            <person name="Zifcakova L."/>
            <person name="Wipf D."/>
            <person name="Zambonelli A."/>
            <person name="Paolocci F."/>
            <person name="Nowrousian M."/>
            <person name="Ottonello S."/>
            <person name="Baldrian P."/>
            <person name="Spatafora J.W."/>
            <person name="Henrissat B."/>
            <person name="Nagy L.G."/>
            <person name="Aury J.M."/>
            <person name="Wincker P."/>
            <person name="Grigoriev I.V."/>
            <person name="Bonfante P."/>
            <person name="Martin F.M."/>
        </authorList>
    </citation>
    <scope>NUCLEOTIDE SEQUENCE [LARGE SCALE GENOMIC DNA]</scope>
    <source>
        <strain evidence="2 3">RN42</strain>
    </source>
</reference>
<name>A0A3N4ILH9_ASCIM</name>
<feature type="chain" id="PRO_5018053386" description="Chitin-binding type-2 domain-containing protein" evidence="1">
    <location>
        <begin position="20"/>
        <end position="88"/>
    </location>
</feature>
<keyword evidence="1" id="KW-0732">Signal</keyword>
<evidence type="ECO:0000313" key="2">
    <source>
        <dbReference type="EMBL" id="RPA82474.1"/>
    </source>
</evidence>
<gene>
    <name evidence="2" type="ORF">BJ508DRAFT_414109</name>
</gene>
<accession>A0A3N4ILH9</accession>
<sequence>MKSTVLISVFSSLLALVTAAPAPEPTKIVTPIPCDHPLHPCNRYHTYKQCSDLWLFNVGLCLTQEPHCIYFIRDPRDDCREKPKPTDI</sequence>
<feature type="signal peptide" evidence="1">
    <location>
        <begin position="1"/>
        <end position="19"/>
    </location>
</feature>